<evidence type="ECO:0000313" key="2">
    <source>
        <dbReference type="EMBL" id="SFI61519.1"/>
    </source>
</evidence>
<name>A0A1I3JMM7_9RHOB</name>
<keyword evidence="3" id="KW-1185">Reference proteome</keyword>
<gene>
    <name evidence="2" type="ORF">SAMN05216258_10873</name>
</gene>
<dbReference type="SUPFAM" id="SSF51735">
    <property type="entry name" value="NAD(P)-binding Rossmann-fold domains"/>
    <property type="match status" value="1"/>
</dbReference>
<dbReference type="RefSeq" id="WP_092861691.1">
    <property type="nucleotide sequence ID" value="NZ_FOQH01000008.1"/>
</dbReference>
<accession>A0A1I3JMM7</accession>
<dbReference type="Proteomes" id="UP000199377">
    <property type="component" value="Unassembled WGS sequence"/>
</dbReference>
<dbReference type="InterPro" id="IPR001509">
    <property type="entry name" value="Epimerase_deHydtase"/>
</dbReference>
<dbReference type="OrthoDB" id="7209874at2"/>
<dbReference type="InterPro" id="IPR036291">
    <property type="entry name" value="NAD(P)-bd_dom_sf"/>
</dbReference>
<reference evidence="2 3" key="1">
    <citation type="submission" date="2016-10" db="EMBL/GenBank/DDBJ databases">
        <authorList>
            <person name="de Groot N.N."/>
        </authorList>
    </citation>
    <scope>NUCLEOTIDE SEQUENCE [LARGE SCALE GENOMIC DNA]</scope>
    <source>
        <strain evidence="2 3">CGMCC 1.11030</strain>
    </source>
</reference>
<dbReference type="PANTHER" id="PTHR43245">
    <property type="entry name" value="BIFUNCTIONAL POLYMYXIN RESISTANCE PROTEIN ARNA"/>
    <property type="match status" value="1"/>
</dbReference>
<organism evidence="2 3">
    <name type="scientific">Albimonas pacifica</name>
    <dbReference type="NCBI Taxonomy" id="1114924"/>
    <lineage>
        <taxon>Bacteria</taxon>
        <taxon>Pseudomonadati</taxon>
        <taxon>Pseudomonadota</taxon>
        <taxon>Alphaproteobacteria</taxon>
        <taxon>Rhodobacterales</taxon>
        <taxon>Paracoccaceae</taxon>
        <taxon>Albimonas</taxon>
    </lineage>
</organism>
<sequence length="328" mass="34835">MTYLVTGAGGFVGLNLVERLLTEGHRVRAFNDRPLPQAALARFCALPGKVEILRADVRDRAAVNLAVQGVEGIVHAAAITLGPKAALTPARTAVEVNTLSTAILLDEARKAGVARFVYPSSSAVYGAAPFDGAPVTEDREPTPAGLYGFTKLASEALVAEAARDGLSTVRARITALFGPWEHDTGVRETLSPPFQAARRILAGVPVAMSPAGARDWTSARDVARALALLLQAERLPHDLYNLSAGACWRPSLLAEALGRRMPAAWSTTAAATDEGDLAYNDDLARTRAPIDAGRFARDFDFRFMTPEEAAEDYAAWLEALGPAAFASL</sequence>
<evidence type="ECO:0000313" key="3">
    <source>
        <dbReference type="Proteomes" id="UP000199377"/>
    </source>
</evidence>
<protein>
    <submittedName>
        <fullName evidence="2">Nucleoside-diphosphate-sugar epimerase</fullName>
    </submittedName>
</protein>
<dbReference type="AlphaFoldDB" id="A0A1I3JMM7"/>
<dbReference type="Gene3D" id="3.40.50.720">
    <property type="entry name" value="NAD(P)-binding Rossmann-like Domain"/>
    <property type="match status" value="1"/>
</dbReference>
<dbReference type="Pfam" id="PF01370">
    <property type="entry name" value="Epimerase"/>
    <property type="match status" value="1"/>
</dbReference>
<evidence type="ECO:0000259" key="1">
    <source>
        <dbReference type="Pfam" id="PF01370"/>
    </source>
</evidence>
<dbReference type="InterPro" id="IPR050177">
    <property type="entry name" value="Lipid_A_modif_metabolic_enz"/>
</dbReference>
<dbReference type="EMBL" id="FOQH01000008">
    <property type="protein sequence ID" value="SFI61519.1"/>
    <property type="molecule type" value="Genomic_DNA"/>
</dbReference>
<dbReference type="PANTHER" id="PTHR43245:SF55">
    <property type="entry name" value="NAD(P)-BINDING DOMAIN-CONTAINING PROTEIN"/>
    <property type="match status" value="1"/>
</dbReference>
<dbReference type="STRING" id="1114924.SAMN05216258_10873"/>
<proteinExistence type="predicted"/>
<feature type="domain" description="NAD-dependent epimerase/dehydratase" evidence="1">
    <location>
        <begin position="4"/>
        <end position="241"/>
    </location>
</feature>